<keyword evidence="5" id="KW-0999">Mitochondrion inner membrane</keyword>
<dbReference type="PANTHER" id="PTHR13141:SF4">
    <property type="entry name" value="TRANSMEMBRANE PROTEIN 242"/>
    <property type="match status" value="1"/>
</dbReference>
<name>A0A6J0C040_NEOLC</name>
<dbReference type="FunCoup" id="A0A6J0C040">
    <property type="interactions" value="418"/>
</dbReference>
<evidence type="ECO:0000256" key="11">
    <source>
        <dbReference type="SAM" id="Phobius"/>
    </source>
</evidence>
<protein>
    <recommendedName>
        <fullName evidence="3">Transmembrane protein 242</fullName>
    </recommendedName>
</protein>
<keyword evidence="8 11" id="KW-0472">Membrane</keyword>
<keyword evidence="4 11" id="KW-0812">Transmembrane</keyword>
<comment type="similarity">
    <text evidence="2">Belongs to the TMEM242 family.</text>
</comment>
<evidence type="ECO:0000256" key="5">
    <source>
        <dbReference type="ARBA" id="ARBA00022792"/>
    </source>
</evidence>
<evidence type="ECO:0000313" key="13">
    <source>
        <dbReference type="RefSeq" id="XP_015519892.1"/>
    </source>
</evidence>
<dbReference type="InParanoid" id="A0A6J0C040"/>
<feature type="compositionally biased region" description="Polar residues" evidence="10">
    <location>
        <begin position="11"/>
        <end position="25"/>
    </location>
</feature>
<sequence>MASDGDRGISDSIQPSKNVTKQLSGSEKELEKKKEKLQAAVFLTAVTGIAATLGFGTTVIAARRQDPKYFQEGVSGTKAMTETGASLALRALSWGTLYAVTGCGILCYGLWKFSGASNAEEFKIAMGSMLPRISKNDPPQSRTEFEGLTDLLTYISEDWGNEKAKECK</sequence>
<evidence type="ECO:0000256" key="6">
    <source>
        <dbReference type="ARBA" id="ARBA00022989"/>
    </source>
</evidence>
<reference evidence="13" key="1">
    <citation type="submission" date="2025-08" db="UniProtKB">
        <authorList>
            <consortium name="RefSeq"/>
        </authorList>
    </citation>
    <scope>IDENTIFICATION</scope>
    <source>
        <tissue evidence="13">Thorax and Abdomen</tissue>
    </source>
</reference>
<dbReference type="InterPro" id="IPR009792">
    <property type="entry name" value="TMEM242"/>
</dbReference>
<dbReference type="Proteomes" id="UP000829291">
    <property type="component" value="Chromosome 1"/>
</dbReference>
<evidence type="ECO:0000313" key="12">
    <source>
        <dbReference type="Proteomes" id="UP000829291"/>
    </source>
</evidence>
<dbReference type="Pfam" id="PF07096">
    <property type="entry name" value="DUF1358"/>
    <property type="match status" value="1"/>
</dbReference>
<evidence type="ECO:0000256" key="10">
    <source>
        <dbReference type="SAM" id="MobiDB-lite"/>
    </source>
</evidence>
<proteinExistence type="inferred from homology"/>
<dbReference type="PANTHER" id="PTHR13141">
    <property type="entry name" value="TRANSMEMBRANE PROTEIN 242"/>
    <property type="match status" value="1"/>
</dbReference>
<dbReference type="OrthoDB" id="2378895at2759"/>
<dbReference type="RefSeq" id="XP_015519892.1">
    <property type="nucleotide sequence ID" value="XM_015664406.2"/>
</dbReference>
<feature type="region of interest" description="Disordered" evidence="10">
    <location>
        <begin position="1"/>
        <end position="27"/>
    </location>
</feature>
<keyword evidence="12" id="KW-1185">Reference proteome</keyword>
<feature type="transmembrane region" description="Helical" evidence="11">
    <location>
        <begin position="91"/>
        <end position="111"/>
    </location>
</feature>
<keyword evidence="6 11" id="KW-1133">Transmembrane helix</keyword>
<comment type="function">
    <text evidence="9">Scaffold protein that participates in the c-ring assembly of mitochondrial ATP synthase (F(1)F(0) ATP synthase or complex V) by facilitating the membrane insertion and oligomer formation of the subunit c/ATP5MC3. Participates in the incorporation of the c-ring into vestigial complexes. Additionally influences the incorporation of subunits MT-ATP6, MT-ATP8, ATP5MJ, and ATP5MK in the ATP synthase.</text>
</comment>
<organism evidence="13">
    <name type="scientific">Neodiprion lecontei</name>
    <name type="common">Redheaded pine sawfly</name>
    <dbReference type="NCBI Taxonomy" id="441921"/>
    <lineage>
        <taxon>Eukaryota</taxon>
        <taxon>Metazoa</taxon>
        <taxon>Ecdysozoa</taxon>
        <taxon>Arthropoda</taxon>
        <taxon>Hexapoda</taxon>
        <taxon>Insecta</taxon>
        <taxon>Pterygota</taxon>
        <taxon>Neoptera</taxon>
        <taxon>Endopterygota</taxon>
        <taxon>Hymenoptera</taxon>
        <taxon>Tenthredinoidea</taxon>
        <taxon>Diprionidae</taxon>
        <taxon>Diprioninae</taxon>
        <taxon>Neodiprion</taxon>
    </lineage>
</organism>
<gene>
    <name evidence="13" type="primary">LOC107224380</name>
</gene>
<dbReference type="GeneID" id="107224380"/>
<accession>A0A6J0C040</accession>
<evidence type="ECO:0000256" key="4">
    <source>
        <dbReference type="ARBA" id="ARBA00022692"/>
    </source>
</evidence>
<dbReference type="KEGG" id="nlo:107224380"/>
<keyword evidence="7" id="KW-0496">Mitochondrion</keyword>
<evidence type="ECO:0000256" key="3">
    <source>
        <dbReference type="ARBA" id="ARBA00013934"/>
    </source>
</evidence>
<comment type="subcellular location">
    <subcellularLocation>
        <location evidence="1">Mitochondrion inner membrane</location>
        <topology evidence="1">Multi-pass membrane protein</topology>
    </subcellularLocation>
</comment>
<evidence type="ECO:0000256" key="8">
    <source>
        <dbReference type="ARBA" id="ARBA00023136"/>
    </source>
</evidence>
<evidence type="ECO:0000256" key="1">
    <source>
        <dbReference type="ARBA" id="ARBA00004448"/>
    </source>
</evidence>
<feature type="transmembrane region" description="Helical" evidence="11">
    <location>
        <begin position="40"/>
        <end position="62"/>
    </location>
</feature>
<evidence type="ECO:0000256" key="2">
    <source>
        <dbReference type="ARBA" id="ARBA00007570"/>
    </source>
</evidence>
<evidence type="ECO:0000256" key="9">
    <source>
        <dbReference type="ARBA" id="ARBA00045905"/>
    </source>
</evidence>
<dbReference type="AlphaFoldDB" id="A0A6J0C040"/>
<dbReference type="GO" id="GO:0005743">
    <property type="term" value="C:mitochondrial inner membrane"/>
    <property type="evidence" value="ECO:0007669"/>
    <property type="project" value="UniProtKB-SubCell"/>
</dbReference>
<evidence type="ECO:0000256" key="7">
    <source>
        <dbReference type="ARBA" id="ARBA00023128"/>
    </source>
</evidence>